<dbReference type="PANTHER" id="PTHR30288">
    <property type="entry name" value="FLAGELLAR CAP/ASSEMBLY PROTEIN FLID"/>
    <property type="match status" value="1"/>
</dbReference>
<dbReference type="GO" id="GO:0071973">
    <property type="term" value="P:bacterial-type flagellum-dependent cell motility"/>
    <property type="evidence" value="ECO:0007669"/>
    <property type="project" value="TreeGrafter"/>
</dbReference>
<sequence>MATTTSSTTSAGSTILSSLNSGGIDWSTLATNLSVAQFATQNDRLTTRSDTLDAQISTASSLKSTLLTLTTSIATAVRSGDLSPQPSMSNSAVATPTLSGSATPKGSYSIEVTQLAKAQTLASPTVASTTTTVGSGTLTLRFGSMAQTSTTDANGVTTTTTGFTEDTAHTAAAITIPAGATLSDVASAINAAKAGVTAYVANTTDGPRLVMKGAEGAANGFILEASENSADPGLSQLAWNPSTGASNQLLQTSQDAAWKLDGLPMSSATNTITEAIPGVNLKLTATNAGSPATLSFADNTASISSTMTDLVDALNEMVSQVKTATDPMTGDLARDGGALALKRALSALSGTVIMPNAAAGEPRTLSDLGVSIQRDGTFALDGAMLAKALADNPTAVAAMFTNGLYGVYGTVDGLNRQMAASGNAYSLANSITRLTAQKTQVTTDLSDLSTKQEALRVQLVSRFAATQTNISASTSTLTFLKNQIDAWNSSDN</sequence>
<evidence type="ECO:0000256" key="1">
    <source>
        <dbReference type="ARBA" id="ARBA00009764"/>
    </source>
</evidence>
<dbReference type="Pfam" id="PF07195">
    <property type="entry name" value="FliD_C"/>
    <property type="match status" value="1"/>
</dbReference>
<dbReference type="GO" id="GO:0009421">
    <property type="term" value="C:bacterial-type flagellum filament cap"/>
    <property type="evidence" value="ECO:0007669"/>
    <property type="project" value="InterPro"/>
</dbReference>
<keyword evidence="4 5" id="KW-0975">Bacterial flagellum</keyword>
<dbReference type="InterPro" id="IPR040026">
    <property type="entry name" value="FliD"/>
</dbReference>
<dbReference type="RefSeq" id="WP_185664245.1">
    <property type="nucleotide sequence ID" value="NZ_JACLAW010000007.1"/>
</dbReference>
<evidence type="ECO:0000259" key="7">
    <source>
        <dbReference type="Pfam" id="PF02465"/>
    </source>
</evidence>
<evidence type="ECO:0000256" key="2">
    <source>
        <dbReference type="ARBA" id="ARBA00011255"/>
    </source>
</evidence>
<dbReference type="AlphaFoldDB" id="A0A7X1FS33"/>
<evidence type="ECO:0000256" key="5">
    <source>
        <dbReference type="RuleBase" id="RU362066"/>
    </source>
</evidence>
<dbReference type="GO" id="GO:0009424">
    <property type="term" value="C:bacterial-type flagellum hook"/>
    <property type="evidence" value="ECO:0007669"/>
    <property type="project" value="UniProtKB-UniRule"/>
</dbReference>
<proteinExistence type="inferred from homology"/>
<dbReference type="PANTHER" id="PTHR30288:SF0">
    <property type="entry name" value="FLAGELLAR HOOK-ASSOCIATED PROTEIN 2"/>
    <property type="match status" value="1"/>
</dbReference>
<dbReference type="Pfam" id="PF07196">
    <property type="entry name" value="Flagellin_IN"/>
    <property type="match status" value="1"/>
</dbReference>
<keyword evidence="9" id="KW-0282">Flagellum</keyword>
<evidence type="ECO:0000313" key="9">
    <source>
        <dbReference type="EMBL" id="MBC2665941.1"/>
    </source>
</evidence>
<name>A0A7X1FS33_9SPHN</name>
<dbReference type="InterPro" id="IPR003481">
    <property type="entry name" value="FliD_N"/>
</dbReference>
<feature type="domain" description="Flagellar hook-associated protein 2 C-terminal" evidence="8">
    <location>
        <begin position="253"/>
        <end position="470"/>
    </location>
</feature>
<feature type="compositionally biased region" description="Polar residues" evidence="6">
    <location>
        <begin position="82"/>
        <end position="103"/>
    </location>
</feature>
<dbReference type="GO" id="GO:0007155">
    <property type="term" value="P:cell adhesion"/>
    <property type="evidence" value="ECO:0007669"/>
    <property type="project" value="InterPro"/>
</dbReference>
<dbReference type="InterPro" id="IPR010810">
    <property type="entry name" value="Flagellin_hook_IN_motif"/>
</dbReference>
<evidence type="ECO:0000313" key="10">
    <source>
        <dbReference type="Proteomes" id="UP000566813"/>
    </source>
</evidence>
<dbReference type="InterPro" id="IPR010809">
    <property type="entry name" value="FliD_C"/>
</dbReference>
<dbReference type="EMBL" id="JACLAW010000007">
    <property type="protein sequence ID" value="MBC2665941.1"/>
    <property type="molecule type" value="Genomic_DNA"/>
</dbReference>
<gene>
    <name evidence="9" type="primary">fliD</name>
    <name evidence="9" type="ORF">H7F51_10425</name>
</gene>
<comment type="caution">
    <text evidence="9">The sequence shown here is derived from an EMBL/GenBank/DDBJ whole genome shotgun (WGS) entry which is preliminary data.</text>
</comment>
<keyword evidence="5" id="KW-0964">Secreted</keyword>
<feature type="domain" description="Flagellar hook-associated protein 2 N-terminal" evidence="7">
    <location>
        <begin position="23"/>
        <end position="119"/>
    </location>
</feature>
<comment type="function">
    <text evidence="5">Required for morphogenesis and for the elongation of the flagellar filament by facilitating polymerization of the flagellin monomers at the tip of growing filament. Forms a capping structure, which prevents flagellin subunits (transported through the central channel of the flagellum) from leaking out without polymerization at the distal end.</text>
</comment>
<protein>
    <recommendedName>
        <fullName evidence="5">Flagellar hook-associated protein 2</fullName>
        <shortName evidence="5">HAP2</shortName>
    </recommendedName>
    <alternativeName>
        <fullName evidence="5">Flagellar cap protein</fullName>
    </alternativeName>
</protein>
<dbReference type="GO" id="GO:0005576">
    <property type="term" value="C:extracellular region"/>
    <property type="evidence" value="ECO:0007669"/>
    <property type="project" value="UniProtKB-SubCell"/>
</dbReference>
<evidence type="ECO:0000259" key="8">
    <source>
        <dbReference type="Pfam" id="PF07195"/>
    </source>
</evidence>
<comment type="similarity">
    <text evidence="1 5">Belongs to the FliD family.</text>
</comment>
<comment type="subcellular location">
    <subcellularLocation>
        <location evidence="5">Secreted</location>
    </subcellularLocation>
    <subcellularLocation>
        <location evidence="5">Bacterial flagellum</location>
    </subcellularLocation>
</comment>
<organism evidence="9 10">
    <name type="scientific">Novosphingobium flavum</name>
    <dbReference type="NCBI Taxonomy" id="1778672"/>
    <lineage>
        <taxon>Bacteria</taxon>
        <taxon>Pseudomonadati</taxon>
        <taxon>Pseudomonadota</taxon>
        <taxon>Alphaproteobacteria</taxon>
        <taxon>Sphingomonadales</taxon>
        <taxon>Sphingomonadaceae</taxon>
        <taxon>Novosphingobium</taxon>
    </lineage>
</organism>
<evidence type="ECO:0000256" key="3">
    <source>
        <dbReference type="ARBA" id="ARBA00023054"/>
    </source>
</evidence>
<reference evidence="9 10" key="1">
    <citation type="submission" date="2020-08" db="EMBL/GenBank/DDBJ databases">
        <title>The genome sequence of type strain Novosphingobium flavum NBRC 111647.</title>
        <authorList>
            <person name="Liu Y."/>
        </authorList>
    </citation>
    <scope>NUCLEOTIDE SEQUENCE [LARGE SCALE GENOMIC DNA]</scope>
    <source>
        <strain evidence="9 10">NBRC 111647</strain>
    </source>
</reference>
<dbReference type="Pfam" id="PF02465">
    <property type="entry name" value="FliD_N"/>
    <property type="match status" value="1"/>
</dbReference>
<accession>A0A7X1FS33</accession>
<keyword evidence="3" id="KW-0175">Coiled coil</keyword>
<keyword evidence="9" id="KW-0969">Cilium</keyword>
<keyword evidence="9" id="KW-0966">Cell projection</keyword>
<feature type="region of interest" description="Disordered" evidence="6">
    <location>
        <begin position="80"/>
        <end position="103"/>
    </location>
</feature>
<keyword evidence="10" id="KW-1185">Reference proteome</keyword>
<evidence type="ECO:0000256" key="4">
    <source>
        <dbReference type="ARBA" id="ARBA00023143"/>
    </source>
</evidence>
<comment type="subunit">
    <text evidence="2 5">Homopentamer.</text>
</comment>
<dbReference type="Proteomes" id="UP000566813">
    <property type="component" value="Unassembled WGS sequence"/>
</dbReference>
<evidence type="ECO:0000256" key="6">
    <source>
        <dbReference type="SAM" id="MobiDB-lite"/>
    </source>
</evidence>